<evidence type="ECO:0000313" key="3">
    <source>
        <dbReference type="Proteomes" id="UP000830671"/>
    </source>
</evidence>
<dbReference type="EMBL" id="CP019476">
    <property type="protein sequence ID" value="UQC83588.1"/>
    <property type="molecule type" value="Genomic_DNA"/>
</dbReference>
<sequence length="432" mass="47781">MRTDINSVPPNSLYSISAGLAFKAAHSTLSYIEENASSLADFNPGIVAPQRSKARLLQEVNVHSRLAQVIWRDAHKAKGAGERLLRRRPPSHLVPRHFGPPSLIRMEDAAYALRGCRTRDHLGDHQRMAMDISLRIHTPLERFRTKLESLAQEAKSLSTRYSLAMIKHTRGACTPYSIHEDGHAREPDGVILPPSNLPPSPYQPLSVICRPVRSCSQIFARQEGPSTSSGFRPIGLFQSQVSLPAAAFAGYSLIHFYLPACFANMPCLQLARSFRGSGRGVSFKLRVGAKNSDGLHPYPAVGNQRQSWEESLDCQKVPSQRPYMSPITAAAGATINDSMLRTWSLEALVQQPHGNKPKRRGSSKLATPKKNPGQRDFRIPSTADSGRTARAERFTLSVVKFQAQRPLRLLLYCFPNPVCCLSNVSSFLRRGG</sequence>
<dbReference type="AlphaFoldDB" id="A0A9Q8WH89"/>
<reference evidence="2" key="1">
    <citation type="journal article" date="2021" name="Mol. Plant Microbe Interact.">
        <title>Complete Genome Sequence of the Plant-Pathogenic Fungus Colletotrichum lupini.</title>
        <authorList>
            <person name="Baroncelli R."/>
            <person name="Pensec F."/>
            <person name="Da Lio D."/>
            <person name="Boufleur T."/>
            <person name="Vicente I."/>
            <person name="Sarrocco S."/>
            <person name="Picot A."/>
            <person name="Baraldi E."/>
            <person name="Sukno S."/>
            <person name="Thon M."/>
            <person name="Le Floch G."/>
        </authorList>
    </citation>
    <scope>NUCLEOTIDE SEQUENCE</scope>
    <source>
        <strain evidence="2">IMI 504893</strain>
    </source>
</reference>
<protein>
    <submittedName>
        <fullName evidence="2">Uncharacterized protein</fullName>
    </submittedName>
</protein>
<keyword evidence="3" id="KW-1185">Reference proteome</keyword>
<organism evidence="2 3">
    <name type="scientific">Colletotrichum lupini</name>
    <dbReference type="NCBI Taxonomy" id="145971"/>
    <lineage>
        <taxon>Eukaryota</taxon>
        <taxon>Fungi</taxon>
        <taxon>Dikarya</taxon>
        <taxon>Ascomycota</taxon>
        <taxon>Pezizomycotina</taxon>
        <taxon>Sordariomycetes</taxon>
        <taxon>Hypocreomycetidae</taxon>
        <taxon>Glomerellales</taxon>
        <taxon>Glomerellaceae</taxon>
        <taxon>Colletotrichum</taxon>
        <taxon>Colletotrichum acutatum species complex</taxon>
    </lineage>
</organism>
<evidence type="ECO:0000313" key="2">
    <source>
        <dbReference type="EMBL" id="UQC83588.1"/>
    </source>
</evidence>
<accession>A0A9Q8WH89</accession>
<feature type="region of interest" description="Disordered" evidence="1">
    <location>
        <begin position="351"/>
        <end position="386"/>
    </location>
</feature>
<proteinExistence type="predicted"/>
<dbReference type="KEGG" id="clup:CLUP02_09082"/>
<gene>
    <name evidence="2" type="ORF">CLUP02_09082</name>
</gene>
<dbReference type="RefSeq" id="XP_049145207.1">
    <property type="nucleotide sequence ID" value="XM_049288063.1"/>
</dbReference>
<dbReference type="Proteomes" id="UP000830671">
    <property type="component" value="Chromosome 4"/>
</dbReference>
<evidence type="ECO:0000256" key="1">
    <source>
        <dbReference type="SAM" id="MobiDB-lite"/>
    </source>
</evidence>
<name>A0A9Q8WH89_9PEZI</name>
<dbReference type="GeneID" id="73343073"/>